<dbReference type="EMBL" id="SNTZ01000003">
    <property type="protein sequence ID" value="THV59572.1"/>
    <property type="molecule type" value="Genomic_DNA"/>
</dbReference>
<feature type="transmembrane region" description="Helical" evidence="1">
    <location>
        <begin position="50"/>
        <end position="73"/>
    </location>
</feature>
<dbReference type="CDD" id="cd07302">
    <property type="entry name" value="CHD"/>
    <property type="match status" value="1"/>
</dbReference>
<sequence length="375" mass="43252">MLHPKYIRYIKQALLFACVWLLFGFVYGILEKGILGRMDYYPSTQNRYDFMTSLAFASFGGFVMGFLHGWVEVSWLGKKFTKSPLWVKVVLKVHFYLVFIVLFLVLLTFGVNSNRFEEHLLSKTVLHSVEMFINSFAFWSVVVYIAFGLIMAMLFSELSSYLGGNVFLNFLFGKYHTPKREGRIFMFLDMKSSTTIAEELGHSKYFELLKSCYADMSSPILETSGEIYQYVGDEVVVTWPEKLGLYNNNCIACFYKISEALEKKRNRYKKEFNFFPTFKAGYHIGLVTTGEIGVLKKEIIYTGDVLNTASRIQAECNAYGTQILISDALADQLQRQEQSYRFVPMDYLKLRGKKEQIQLVTIKLDEGNQPKISSI</sequence>
<dbReference type="Pfam" id="PF00211">
    <property type="entry name" value="Guanylate_cyc"/>
    <property type="match status" value="1"/>
</dbReference>
<dbReference type="InterPro" id="IPR001054">
    <property type="entry name" value="A/G_cyclase"/>
</dbReference>
<dbReference type="PANTHER" id="PTHR43081">
    <property type="entry name" value="ADENYLATE CYCLASE, TERMINAL-DIFFERENTIATION SPECIFIC-RELATED"/>
    <property type="match status" value="1"/>
</dbReference>
<keyword evidence="1" id="KW-0812">Transmembrane</keyword>
<dbReference type="SUPFAM" id="SSF55073">
    <property type="entry name" value="Nucleotide cyclase"/>
    <property type="match status" value="1"/>
</dbReference>
<dbReference type="InterPro" id="IPR050697">
    <property type="entry name" value="Adenylyl/Guanylyl_Cyclase_3/4"/>
</dbReference>
<proteinExistence type="predicted"/>
<dbReference type="Proteomes" id="UP000310406">
    <property type="component" value="Unassembled WGS sequence"/>
</dbReference>
<feature type="transmembrane region" description="Helical" evidence="1">
    <location>
        <begin position="12"/>
        <end position="30"/>
    </location>
</feature>
<dbReference type="GO" id="GO:0035556">
    <property type="term" value="P:intracellular signal transduction"/>
    <property type="evidence" value="ECO:0007669"/>
    <property type="project" value="InterPro"/>
</dbReference>
<gene>
    <name evidence="3" type="ORF">EZV76_08375</name>
</gene>
<feature type="transmembrane region" description="Helical" evidence="1">
    <location>
        <begin position="131"/>
        <end position="155"/>
    </location>
</feature>
<dbReference type="Gene3D" id="3.30.70.1230">
    <property type="entry name" value="Nucleotide cyclase"/>
    <property type="match status" value="1"/>
</dbReference>
<evidence type="ECO:0000313" key="3">
    <source>
        <dbReference type="EMBL" id="THV59572.1"/>
    </source>
</evidence>
<feature type="transmembrane region" description="Helical" evidence="1">
    <location>
        <begin position="93"/>
        <end position="111"/>
    </location>
</feature>
<dbReference type="PROSITE" id="PS50125">
    <property type="entry name" value="GUANYLATE_CYCLASE_2"/>
    <property type="match status" value="1"/>
</dbReference>
<dbReference type="OrthoDB" id="9768499at2"/>
<accession>A0A4S8RP01</accession>
<dbReference type="AlphaFoldDB" id="A0A4S8RP01"/>
<reference evidence="3 4" key="1">
    <citation type="submission" date="2019-03" db="EMBL/GenBank/DDBJ databases">
        <title>Muricauda SCR12 sp.nov, a marine bacterium isolated from Pacific Ocean:the Okinawa trough.</title>
        <authorList>
            <person name="Liu L."/>
        </authorList>
    </citation>
    <scope>NUCLEOTIDE SEQUENCE [LARGE SCALE GENOMIC DNA]</scope>
    <source>
        <strain evidence="3 4">SCR12</strain>
    </source>
</reference>
<evidence type="ECO:0000313" key="4">
    <source>
        <dbReference type="Proteomes" id="UP000310406"/>
    </source>
</evidence>
<dbReference type="PANTHER" id="PTHR43081:SF1">
    <property type="entry name" value="ADENYLATE CYCLASE, TERMINAL-DIFFERENTIATION SPECIFIC"/>
    <property type="match status" value="1"/>
</dbReference>
<dbReference type="InterPro" id="IPR029787">
    <property type="entry name" value="Nucleotide_cyclase"/>
</dbReference>
<evidence type="ECO:0000259" key="2">
    <source>
        <dbReference type="PROSITE" id="PS50125"/>
    </source>
</evidence>
<name>A0A4S8RP01_9FLAO</name>
<evidence type="ECO:0000256" key="1">
    <source>
        <dbReference type="SAM" id="Phobius"/>
    </source>
</evidence>
<feature type="domain" description="Guanylate cyclase" evidence="2">
    <location>
        <begin position="184"/>
        <end position="313"/>
    </location>
</feature>
<comment type="caution">
    <text evidence="3">The sequence shown here is derived from an EMBL/GenBank/DDBJ whole genome shotgun (WGS) entry which is preliminary data.</text>
</comment>
<organism evidence="3 4">
    <name type="scientific">Flagellimonas alvinocaridis</name>
    <dbReference type="NCBI Taxonomy" id="2530200"/>
    <lineage>
        <taxon>Bacteria</taxon>
        <taxon>Pseudomonadati</taxon>
        <taxon>Bacteroidota</taxon>
        <taxon>Flavobacteriia</taxon>
        <taxon>Flavobacteriales</taxon>
        <taxon>Flavobacteriaceae</taxon>
        <taxon>Flagellimonas</taxon>
    </lineage>
</organism>
<dbReference type="GO" id="GO:0009190">
    <property type="term" value="P:cyclic nucleotide biosynthetic process"/>
    <property type="evidence" value="ECO:0007669"/>
    <property type="project" value="InterPro"/>
</dbReference>
<keyword evidence="4" id="KW-1185">Reference proteome</keyword>
<keyword evidence="1" id="KW-1133">Transmembrane helix</keyword>
<protein>
    <submittedName>
        <fullName evidence="3">Adenylate/guanylate cyclase domain-containing protein</fullName>
    </submittedName>
</protein>
<dbReference type="GO" id="GO:0004016">
    <property type="term" value="F:adenylate cyclase activity"/>
    <property type="evidence" value="ECO:0007669"/>
    <property type="project" value="UniProtKB-ARBA"/>
</dbReference>
<dbReference type="RefSeq" id="WP_136566091.1">
    <property type="nucleotide sequence ID" value="NZ_SNTZ01000003.1"/>
</dbReference>
<keyword evidence="1" id="KW-0472">Membrane</keyword>